<evidence type="ECO:0000256" key="1">
    <source>
        <dbReference type="SAM" id="SignalP"/>
    </source>
</evidence>
<dbReference type="InterPro" id="IPR039495">
    <property type="entry name" value="TAF1A"/>
</dbReference>
<feature type="signal peptide" evidence="1">
    <location>
        <begin position="1"/>
        <end position="17"/>
    </location>
</feature>
<dbReference type="AlphaFoldDB" id="A0AAN7M3D3"/>
<proteinExistence type="predicted"/>
<gene>
    <name evidence="2" type="ORF">SAY86_029483</name>
</gene>
<dbReference type="Pfam" id="PF14929">
    <property type="entry name" value="TAF1_subA"/>
    <property type="match status" value="1"/>
</dbReference>
<sequence length="736" mass="83530">MLIPIQLLIFLLGRCLSALSPSVCFYLPAICRFRVPLLPCVSVCSYSSVCAAATFHWEIYNHDRAGIFEVRVMKMPENNEEAGVEDYALELLDTCGKRKRKRKNCGDDTDDDDVRLMKRKEFALTIPSYLLCLGSKQLRTENRQMLYFLLSRLIQQHNWVEASGVLSVLLKATCKDRSPENNRLKYQVLMEVLSRVEGERFNFHRIKNIYGIWMKRTGLRKNCSIQDKLAIHLEFILFCLNQGDVSEAHQASISIAQVNESESSPMVNMIMGLVFYQLWYFSIPKSMQRLDFMLPQSSEDLDMVDEGCGSLDGNTENHSALNSCEANSEFQCDSGSSIMIDKRLSGHALRERSSEGVENAEDLKIVPSVHDTKSRVFYLNSTENESSLHDNDKDVRCASILPNLGSLDPCLFPIQLPPHIEDISDLLELHKGIVNDHYKDALKYMQLALGSSPSGSEALLPLIQLLLVGGQVKEALNVLSDVCQRSETALPFRLRSMLLEHFDRKNYALISSCYEHLLEKDPTCSHSISRLVKMHQLGEYNAQSLLEMIALHLDAIDAAPGSMWQEFAMCFYKLAKWDEDCLSVCLNGGESEPQKYYSSSSSVIPAIFVMGKSGKNWRLRCRWWYRRHFRHSILESDIATGDLQLITSKAACASHMYGQQCEYALRISMALELMGSREMLSFLQLHMKIPLGLHSFFQQDKIRGGDRHNQLTSSTLCSSGKGTEQKLESSYCTPRR</sequence>
<keyword evidence="1" id="KW-0732">Signal</keyword>
<dbReference type="Proteomes" id="UP001346149">
    <property type="component" value="Unassembled WGS sequence"/>
</dbReference>
<dbReference type="GO" id="GO:0006360">
    <property type="term" value="P:transcription by RNA polymerase I"/>
    <property type="evidence" value="ECO:0007669"/>
    <property type="project" value="InterPro"/>
</dbReference>
<keyword evidence="3" id="KW-1185">Reference proteome</keyword>
<dbReference type="PANTHER" id="PTHR36720:SF1">
    <property type="entry name" value="TAF RNA POLYMERASE I SUBUNIT A"/>
    <property type="match status" value="1"/>
</dbReference>
<evidence type="ECO:0000313" key="2">
    <source>
        <dbReference type="EMBL" id="KAK4797157.1"/>
    </source>
</evidence>
<accession>A0AAN7M3D3</accession>
<dbReference type="EMBL" id="JAXQNO010000006">
    <property type="protein sequence ID" value="KAK4797157.1"/>
    <property type="molecule type" value="Genomic_DNA"/>
</dbReference>
<dbReference type="GO" id="GO:0000120">
    <property type="term" value="C:RNA polymerase I transcription regulator complex"/>
    <property type="evidence" value="ECO:0007669"/>
    <property type="project" value="InterPro"/>
</dbReference>
<name>A0AAN7M3D3_TRANT</name>
<dbReference type="PANTHER" id="PTHR36720">
    <property type="entry name" value="TAF RNA POLYMERASE I SUBUNIT A"/>
    <property type="match status" value="1"/>
</dbReference>
<comment type="caution">
    <text evidence="2">The sequence shown here is derived from an EMBL/GenBank/DDBJ whole genome shotgun (WGS) entry which is preliminary data.</text>
</comment>
<dbReference type="Gene3D" id="1.25.40.10">
    <property type="entry name" value="Tetratricopeptide repeat domain"/>
    <property type="match status" value="1"/>
</dbReference>
<reference evidence="2 3" key="1">
    <citation type="journal article" date="2023" name="Hortic Res">
        <title>Pangenome of water caltrop reveals structural variations and asymmetric subgenome divergence after allopolyploidization.</title>
        <authorList>
            <person name="Zhang X."/>
            <person name="Chen Y."/>
            <person name="Wang L."/>
            <person name="Yuan Y."/>
            <person name="Fang M."/>
            <person name="Shi L."/>
            <person name="Lu R."/>
            <person name="Comes H.P."/>
            <person name="Ma Y."/>
            <person name="Chen Y."/>
            <person name="Huang G."/>
            <person name="Zhou Y."/>
            <person name="Zheng Z."/>
            <person name="Qiu Y."/>
        </authorList>
    </citation>
    <scope>NUCLEOTIDE SEQUENCE [LARGE SCALE GENOMIC DNA]</scope>
    <source>
        <strain evidence="2">F231</strain>
    </source>
</reference>
<protein>
    <submittedName>
        <fullName evidence="2">Uncharacterized protein</fullName>
    </submittedName>
</protein>
<organism evidence="2 3">
    <name type="scientific">Trapa natans</name>
    <name type="common">Water chestnut</name>
    <dbReference type="NCBI Taxonomy" id="22666"/>
    <lineage>
        <taxon>Eukaryota</taxon>
        <taxon>Viridiplantae</taxon>
        <taxon>Streptophyta</taxon>
        <taxon>Embryophyta</taxon>
        <taxon>Tracheophyta</taxon>
        <taxon>Spermatophyta</taxon>
        <taxon>Magnoliopsida</taxon>
        <taxon>eudicotyledons</taxon>
        <taxon>Gunneridae</taxon>
        <taxon>Pentapetalae</taxon>
        <taxon>rosids</taxon>
        <taxon>malvids</taxon>
        <taxon>Myrtales</taxon>
        <taxon>Lythraceae</taxon>
        <taxon>Trapa</taxon>
    </lineage>
</organism>
<dbReference type="InterPro" id="IPR011990">
    <property type="entry name" value="TPR-like_helical_dom_sf"/>
</dbReference>
<evidence type="ECO:0000313" key="3">
    <source>
        <dbReference type="Proteomes" id="UP001346149"/>
    </source>
</evidence>
<feature type="chain" id="PRO_5042889661" evidence="1">
    <location>
        <begin position="18"/>
        <end position="736"/>
    </location>
</feature>